<keyword evidence="2" id="KW-1185">Reference proteome</keyword>
<proteinExistence type="predicted"/>
<organism evidence="1 2">
    <name type="scientific">Lelliottia wanjuensis</name>
    <dbReference type="NCBI Taxonomy" id="3050585"/>
    <lineage>
        <taxon>Bacteria</taxon>
        <taxon>Pseudomonadati</taxon>
        <taxon>Pseudomonadota</taxon>
        <taxon>Gammaproteobacteria</taxon>
        <taxon>Enterobacterales</taxon>
        <taxon>Enterobacteriaceae</taxon>
        <taxon>Lelliottia</taxon>
    </lineage>
</organism>
<dbReference type="InterPro" id="IPR020362">
    <property type="entry name" value="Tail_accessory_Gp4"/>
</dbReference>
<evidence type="ECO:0000313" key="1">
    <source>
        <dbReference type="EMBL" id="MDK9364175.1"/>
    </source>
</evidence>
<evidence type="ECO:0000313" key="2">
    <source>
        <dbReference type="Proteomes" id="UP001223214"/>
    </source>
</evidence>
<gene>
    <name evidence="1" type="ORF">QQF32_13310</name>
</gene>
<dbReference type="Pfam" id="PF11650">
    <property type="entry name" value="P22_Tail-4"/>
    <property type="match status" value="1"/>
</dbReference>
<dbReference type="Gene3D" id="1.10.3230.20">
    <property type="entry name" value="P22 tail accessory factor (Gp4)"/>
    <property type="match status" value="1"/>
</dbReference>
<reference evidence="1 2" key="1">
    <citation type="submission" date="2023-06" db="EMBL/GenBank/DDBJ databases">
        <title>Identification and characterization of antibiotic-resistant Gram-negative bacteria.</title>
        <authorList>
            <person name="Cho G.-S."/>
            <person name="Lee J."/>
            <person name="Tai E."/>
            <person name="Jeong S."/>
            <person name="Kim I."/>
            <person name="Kim B.-E."/>
            <person name="Jeong M.-I."/>
            <person name="Oh K.-K."/>
            <person name="Franz C.M.A.P."/>
        </authorList>
    </citation>
    <scope>NUCLEOTIDE SEQUENCE [LARGE SCALE GENOMIC DNA]</scope>
    <source>
        <strain evidence="1 2">V106_12</strain>
    </source>
</reference>
<dbReference type="AlphaFoldDB" id="A0AAP4FUX6"/>
<sequence length="148" mass="15895">MFTKQKIVDAAFVKASVGRSESLTGFSGDDMADALNELEMMMADWEGKGWDLCYQFADPTDSEATATPRPNEPAMIDRRWNSAVTSNLAIRICTMLGLSPSAEVAAEAYNGTLELSIAFVNVPDKSKAKAGSMATYGLLGSGNAVKKW</sequence>
<dbReference type="Proteomes" id="UP001223214">
    <property type="component" value="Unassembled WGS sequence"/>
</dbReference>
<name>A0AAP4FUX6_9ENTR</name>
<dbReference type="InterPro" id="IPR038258">
    <property type="entry name" value="Gp4_sf"/>
</dbReference>
<protein>
    <submittedName>
        <fullName evidence="1">Packaged DNA stabilization gp4 family protein</fullName>
    </submittedName>
</protein>
<comment type="caution">
    <text evidence="1">The sequence shown here is derived from an EMBL/GenBank/DDBJ whole genome shotgun (WGS) entry which is preliminary data.</text>
</comment>
<accession>A0AAP4FUX6</accession>
<dbReference type="EMBL" id="JASSOM010000056">
    <property type="protein sequence ID" value="MDK9364175.1"/>
    <property type="molecule type" value="Genomic_DNA"/>
</dbReference>
<dbReference type="RefSeq" id="WP_285149531.1">
    <property type="nucleotide sequence ID" value="NZ_JASSOM010000056.1"/>
</dbReference>